<dbReference type="OMA" id="CALNFAH"/>
<evidence type="ECO:0000256" key="5">
    <source>
        <dbReference type="ARBA" id="ARBA00023040"/>
    </source>
</evidence>
<evidence type="ECO:0000256" key="7">
    <source>
        <dbReference type="ARBA" id="ARBA00023170"/>
    </source>
</evidence>
<keyword evidence="13" id="KW-1185">Reference proteome</keyword>
<dbReference type="GO" id="GO:0004930">
    <property type="term" value="F:G protein-coupled receptor activity"/>
    <property type="evidence" value="ECO:0007669"/>
    <property type="project" value="UniProtKB-KW"/>
</dbReference>
<dbReference type="AlphaFoldDB" id="A0A813GCD1"/>
<proteinExistence type="predicted"/>
<dbReference type="InterPro" id="IPR032675">
    <property type="entry name" value="LRR_dom_sf"/>
</dbReference>
<name>A0A813GCD1_POLGL</name>
<sequence length="870" mass="96432">MPYDTLPADTEFTDRWSQMRTRPEDSDLVIYWGVWVPIAAVSAVVNMFIIILIVTKQHLWKKPFNKYVVSLAFPDCVFSTCCCMTCALNFAHGSWYGGTAHCHIQTLYVMFGITASIWMNAVIARQIYRMADCAARHEVYVAPTSHDVMKHVLVVYSFALVIAVLPLTPWPGPKANGAIGLACLPLEADMWSTVLMWTSYLPFVLLVPVLLVTYYFWGAYRLLLRHQGLKDASAVFHVFARMFAVLLFMWLPTGLLMWVLGGLAPAVVGWVGGSISHIQGIVSFMLYIRKDDIRSELRNTCYFWGRHPQVKRNDESQASPGARSASSSGGPDGGDTPELVALLRVQAMEEMRATERTPMLVVTYRDFVAHGSVPRSSDRLQRPLRARDVTVFVSHRWWGSGASARGWNGHVDNEQGYKFRILCRGLKKLAGRHNLDLEKVVIWMDFPCIEQDDPELLLAGVESLLSYACRSQFILIPVFPELAAVQAFRTAEHPMDLLDYGERGWCRLEAYVFLCLGEITGEAVSCCGYGLLFECRVDGDGDFNEELKTEGTSQSCLGFKSSYEQLKPLMSGAATHFKREQLPSSGKLTVESDRAVIRATEKRIQNVYCRYAILSATEEHLTNRKRTHFVMDAKQLSCAHMPLLMTELRRIQSHNKLRKLALSGNQLQCLGVLQLLRDVVCQEGSELEELDLQDNQLGDVAAVRQDAVGAVESGPCARCNLSSSRHDEALVEIAALLGSPSCAKLSVLKLSGNQLASSAAIIVQAGWQLDELELARNHIGDEGASAISEVLKRGQVEEGLQKASSSRSRVPRPRSRWLRLDLASNAITDAAADELLTAAMKANVTVGMSGNKLSAKVFGKAAILDANAMV</sequence>
<evidence type="ECO:0000256" key="6">
    <source>
        <dbReference type="ARBA" id="ARBA00023136"/>
    </source>
</evidence>
<feature type="domain" description="G-protein coupled receptors family 1 profile" evidence="11">
    <location>
        <begin position="45"/>
        <end position="287"/>
    </location>
</feature>
<dbReference type="EMBL" id="CAJNNV010028020">
    <property type="protein sequence ID" value="CAE8622624.1"/>
    <property type="molecule type" value="Genomic_DNA"/>
</dbReference>
<keyword evidence="4 10" id="KW-1133">Transmembrane helix</keyword>
<feature type="region of interest" description="Disordered" evidence="9">
    <location>
        <begin position="312"/>
        <end position="335"/>
    </location>
</feature>
<gene>
    <name evidence="12" type="ORF">PGLA1383_LOCUS40056</name>
</gene>
<dbReference type="Gene3D" id="3.80.10.10">
    <property type="entry name" value="Ribonuclease Inhibitor"/>
    <property type="match status" value="1"/>
</dbReference>
<keyword evidence="8" id="KW-0807">Transducer</keyword>
<keyword evidence="5" id="KW-0297">G-protein coupled receptor</keyword>
<dbReference type="SMART" id="SM00368">
    <property type="entry name" value="LRR_RI"/>
    <property type="match status" value="3"/>
</dbReference>
<dbReference type="PROSITE" id="PS50262">
    <property type="entry name" value="G_PROTEIN_RECEP_F1_2"/>
    <property type="match status" value="1"/>
</dbReference>
<dbReference type="PANTHER" id="PTHR24229:SF40">
    <property type="entry name" value="ALLATOSTATIN C RECEPTOR 1-RELATED"/>
    <property type="match status" value="1"/>
</dbReference>
<dbReference type="CDD" id="cd00637">
    <property type="entry name" value="7tm_classA_rhodopsin-like"/>
    <property type="match status" value="1"/>
</dbReference>
<dbReference type="Proteomes" id="UP000654075">
    <property type="component" value="Unassembled WGS sequence"/>
</dbReference>
<dbReference type="InterPro" id="IPR017452">
    <property type="entry name" value="GPCR_Rhodpsn_7TM"/>
</dbReference>
<dbReference type="GO" id="GO:0042277">
    <property type="term" value="F:peptide binding"/>
    <property type="evidence" value="ECO:0007669"/>
    <property type="project" value="TreeGrafter"/>
</dbReference>
<evidence type="ECO:0000259" key="11">
    <source>
        <dbReference type="PROSITE" id="PS50262"/>
    </source>
</evidence>
<keyword evidence="2" id="KW-1003">Cell membrane</keyword>
<evidence type="ECO:0000256" key="10">
    <source>
        <dbReference type="SAM" id="Phobius"/>
    </source>
</evidence>
<comment type="subcellular location">
    <subcellularLocation>
        <location evidence="1">Cell membrane</location>
        <topology evidence="1">Multi-pass membrane protein</topology>
    </subcellularLocation>
</comment>
<evidence type="ECO:0000256" key="9">
    <source>
        <dbReference type="SAM" id="MobiDB-lite"/>
    </source>
</evidence>
<dbReference type="Pfam" id="PF13516">
    <property type="entry name" value="LRR_6"/>
    <property type="match status" value="3"/>
</dbReference>
<dbReference type="InterPro" id="IPR000276">
    <property type="entry name" value="GPCR_Rhodpsn"/>
</dbReference>
<evidence type="ECO:0000256" key="2">
    <source>
        <dbReference type="ARBA" id="ARBA00022475"/>
    </source>
</evidence>
<evidence type="ECO:0000256" key="8">
    <source>
        <dbReference type="ARBA" id="ARBA00023224"/>
    </source>
</evidence>
<dbReference type="Gene3D" id="1.20.1070.10">
    <property type="entry name" value="Rhodopsin 7-helix transmembrane proteins"/>
    <property type="match status" value="1"/>
</dbReference>
<accession>A0A813GCD1</accession>
<feature type="transmembrane region" description="Helical" evidence="10">
    <location>
        <begin position="29"/>
        <end position="55"/>
    </location>
</feature>
<feature type="transmembrane region" description="Helical" evidence="10">
    <location>
        <begin position="67"/>
        <end position="95"/>
    </location>
</feature>
<feature type="transmembrane region" description="Helical" evidence="10">
    <location>
        <begin position="107"/>
        <end position="128"/>
    </location>
</feature>
<dbReference type="Pfam" id="PF00001">
    <property type="entry name" value="7tm_1"/>
    <property type="match status" value="1"/>
</dbReference>
<keyword evidence="7" id="KW-0675">Receptor</keyword>
<comment type="caution">
    <text evidence="12">The sequence shown here is derived from an EMBL/GenBank/DDBJ whole genome shotgun (WGS) entry which is preliminary data.</text>
</comment>
<feature type="transmembrane region" description="Helical" evidence="10">
    <location>
        <begin position="238"/>
        <end position="261"/>
    </location>
</feature>
<dbReference type="InterPro" id="IPR001611">
    <property type="entry name" value="Leu-rich_rpt"/>
</dbReference>
<evidence type="ECO:0000256" key="4">
    <source>
        <dbReference type="ARBA" id="ARBA00022989"/>
    </source>
</evidence>
<organism evidence="12 13">
    <name type="scientific">Polarella glacialis</name>
    <name type="common">Dinoflagellate</name>
    <dbReference type="NCBI Taxonomy" id="89957"/>
    <lineage>
        <taxon>Eukaryota</taxon>
        <taxon>Sar</taxon>
        <taxon>Alveolata</taxon>
        <taxon>Dinophyceae</taxon>
        <taxon>Suessiales</taxon>
        <taxon>Suessiaceae</taxon>
        <taxon>Polarella</taxon>
    </lineage>
</organism>
<dbReference type="SUPFAM" id="SSF52047">
    <property type="entry name" value="RNI-like"/>
    <property type="match status" value="1"/>
</dbReference>
<feature type="transmembrane region" description="Helical" evidence="10">
    <location>
        <begin position="148"/>
        <end position="167"/>
    </location>
</feature>
<evidence type="ECO:0000313" key="12">
    <source>
        <dbReference type="EMBL" id="CAE8622624.1"/>
    </source>
</evidence>
<keyword evidence="3 10" id="KW-0812">Transmembrane</keyword>
<dbReference type="OrthoDB" id="423576at2759"/>
<reference evidence="12" key="1">
    <citation type="submission" date="2021-02" db="EMBL/GenBank/DDBJ databases">
        <authorList>
            <person name="Dougan E. K."/>
            <person name="Rhodes N."/>
            <person name="Thang M."/>
            <person name="Chan C."/>
        </authorList>
    </citation>
    <scope>NUCLEOTIDE SEQUENCE</scope>
</reference>
<evidence type="ECO:0000313" key="13">
    <source>
        <dbReference type="Proteomes" id="UP000654075"/>
    </source>
</evidence>
<dbReference type="PROSITE" id="PS51450">
    <property type="entry name" value="LRR"/>
    <property type="match status" value="1"/>
</dbReference>
<keyword evidence="6 10" id="KW-0472">Membrane</keyword>
<evidence type="ECO:0000256" key="3">
    <source>
        <dbReference type="ARBA" id="ARBA00022692"/>
    </source>
</evidence>
<feature type="transmembrane region" description="Helical" evidence="10">
    <location>
        <begin position="194"/>
        <end position="217"/>
    </location>
</feature>
<protein>
    <recommendedName>
        <fullName evidence="11">G-protein coupled receptors family 1 profile domain-containing protein</fullName>
    </recommendedName>
</protein>
<evidence type="ECO:0000256" key="1">
    <source>
        <dbReference type="ARBA" id="ARBA00004651"/>
    </source>
</evidence>
<dbReference type="SUPFAM" id="SSF81321">
    <property type="entry name" value="Family A G protein-coupled receptor-like"/>
    <property type="match status" value="1"/>
</dbReference>
<feature type="compositionally biased region" description="Low complexity" evidence="9">
    <location>
        <begin position="318"/>
        <end position="329"/>
    </location>
</feature>
<dbReference type="PANTHER" id="PTHR24229">
    <property type="entry name" value="NEUROPEPTIDES RECEPTOR"/>
    <property type="match status" value="1"/>
</dbReference>
<dbReference type="GO" id="GO:0005886">
    <property type="term" value="C:plasma membrane"/>
    <property type="evidence" value="ECO:0007669"/>
    <property type="project" value="UniProtKB-SubCell"/>
</dbReference>